<accession>A0A3S3LIR2</accession>
<comment type="caution">
    <text evidence="1">The sequence shown here is derived from an EMBL/GenBank/DDBJ whole genome shotgun (WGS) entry which is preliminary data.</text>
</comment>
<dbReference type="AlphaFoldDB" id="A0A3S3LIR2"/>
<sequence length="159" mass="17167">MTTDARFEDGAEGALALRAETAEDLKVIAALVQDAVFSAADIAWEAKSRRLALLVNRFRWEDKPAAEAEKRPYERVRALLVISGVTGIASQGIDRKDRDLVLSLLDLGWEPGEEPAGRVLLTLAGDGAIAVSAECLEVDLHDVTRPYRAVSGAAPHHPD</sequence>
<protein>
    <submittedName>
        <fullName evidence="1">DUF2948 family protein</fullName>
    </submittedName>
</protein>
<keyword evidence="2" id="KW-1185">Reference proteome</keyword>
<proteinExistence type="predicted"/>
<evidence type="ECO:0000313" key="2">
    <source>
        <dbReference type="Proteomes" id="UP000288071"/>
    </source>
</evidence>
<dbReference type="Proteomes" id="UP000288071">
    <property type="component" value="Unassembled WGS sequence"/>
</dbReference>
<dbReference type="Pfam" id="PF11164">
    <property type="entry name" value="DUF2948"/>
    <property type="match status" value="1"/>
</dbReference>
<dbReference type="RefSeq" id="WP_128157829.1">
    <property type="nucleotide sequence ID" value="NZ_JBHSOM010000011.1"/>
</dbReference>
<reference evidence="1 2" key="1">
    <citation type="submission" date="2019-01" db="EMBL/GenBank/DDBJ databases">
        <title>Sinorhodobacter populi sp. nov. isolated from the symptomatic bark tissue of Populus euramericana canker.</title>
        <authorList>
            <person name="Xu G."/>
        </authorList>
    </citation>
    <scope>NUCLEOTIDE SEQUENCE [LARGE SCALE GENOMIC DNA]</scope>
    <source>
        <strain evidence="1 2">CGMCC 1.12963</strain>
    </source>
</reference>
<dbReference type="InterPro" id="IPR021335">
    <property type="entry name" value="DUF2948"/>
</dbReference>
<name>A0A3S3LIR2_9RHOB</name>
<gene>
    <name evidence="1" type="ORF">EOW66_18640</name>
</gene>
<reference evidence="2" key="2">
    <citation type="submission" date="2019-01" db="EMBL/GenBank/DDBJ databases">
        <title>Sinorhodobacter populi sp. nov. isolated from the symptomatic bark tissue of Populus euramericana canker.</title>
        <authorList>
            <person name="Li Y."/>
        </authorList>
    </citation>
    <scope>NUCLEOTIDE SEQUENCE [LARGE SCALE GENOMIC DNA]</scope>
    <source>
        <strain evidence="2">CGMCC 1.12963</strain>
    </source>
</reference>
<organism evidence="1 2">
    <name type="scientific">Paenirhodobacter huangdaonensis</name>
    <dbReference type="NCBI Taxonomy" id="2501515"/>
    <lineage>
        <taxon>Bacteria</taxon>
        <taxon>Pseudomonadati</taxon>
        <taxon>Pseudomonadota</taxon>
        <taxon>Alphaproteobacteria</taxon>
        <taxon>Rhodobacterales</taxon>
        <taxon>Rhodobacter group</taxon>
        <taxon>Paenirhodobacter</taxon>
    </lineage>
</organism>
<evidence type="ECO:0000313" key="1">
    <source>
        <dbReference type="EMBL" id="RWR48017.1"/>
    </source>
</evidence>
<dbReference type="EMBL" id="SAVA01000016">
    <property type="protein sequence ID" value="RWR48017.1"/>
    <property type="molecule type" value="Genomic_DNA"/>
</dbReference>